<evidence type="ECO:0000313" key="4">
    <source>
        <dbReference type="EMBL" id="KLU65114.1"/>
    </source>
</evidence>
<dbReference type="SUPFAM" id="SSF48498">
    <property type="entry name" value="Tetracyclin repressor-like, C-terminal domain"/>
    <property type="match status" value="1"/>
</dbReference>
<dbReference type="PATRIC" id="fig|476652.3.peg.3240"/>
<dbReference type="Gene3D" id="1.10.357.10">
    <property type="entry name" value="Tetracycline Repressor, domain 2"/>
    <property type="match status" value="1"/>
</dbReference>
<name>A0A0J1FNP3_9FIRM</name>
<keyword evidence="1 2" id="KW-0238">DNA-binding</keyword>
<dbReference type="InterPro" id="IPR023772">
    <property type="entry name" value="DNA-bd_HTH_TetR-type_CS"/>
</dbReference>
<dbReference type="GO" id="GO:0000976">
    <property type="term" value="F:transcription cis-regulatory region binding"/>
    <property type="evidence" value="ECO:0007669"/>
    <property type="project" value="TreeGrafter"/>
</dbReference>
<feature type="domain" description="HTH tetR-type" evidence="3">
    <location>
        <begin position="14"/>
        <end position="74"/>
    </location>
</feature>
<dbReference type="SUPFAM" id="SSF46689">
    <property type="entry name" value="Homeodomain-like"/>
    <property type="match status" value="1"/>
</dbReference>
<keyword evidence="5" id="KW-1185">Reference proteome</keyword>
<dbReference type="PROSITE" id="PS01081">
    <property type="entry name" value="HTH_TETR_1"/>
    <property type="match status" value="1"/>
</dbReference>
<protein>
    <submittedName>
        <fullName evidence="4">HTH-type transcriptional regulator SrpR</fullName>
    </submittedName>
</protein>
<dbReference type="InterPro" id="IPR036271">
    <property type="entry name" value="Tet_transcr_reg_TetR-rel_C_sf"/>
</dbReference>
<comment type="caution">
    <text evidence="4">The sequence shown here is derived from an EMBL/GenBank/DDBJ whole genome shotgun (WGS) entry which is preliminary data.</text>
</comment>
<dbReference type="InterPro" id="IPR050109">
    <property type="entry name" value="HTH-type_TetR-like_transc_reg"/>
</dbReference>
<dbReference type="GO" id="GO:0003700">
    <property type="term" value="F:DNA-binding transcription factor activity"/>
    <property type="evidence" value="ECO:0007669"/>
    <property type="project" value="TreeGrafter"/>
</dbReference>
<dbReference type="RefSeq" id="WP_047810891.1">
    <property type="nucleotide sequence ID" value="NZ_LDZY01000010.1"/>
</dbReference>
<dbReference type="Gene3D" id="1.10.10.60">
    <property type="entry name" value="Homeodomain-like"/>
    <property type="match status" value="1"/>
</dbReference>
<dbReference type="STRING" id="476652.DEAC_c30810"/>
<evidence type="ECO:0000259" key="3">
    <source>
        <dbReference type="PROSITE" id="PS50977"/>
    </source>
</evidence>
<proteinExistence type="predicted"/>
<feature type="DNA-binding region" description="H-T-H motif" evidence="2">
    <location>
        <begin position="37"/>
        <end position="56"/>
    </location>
</feature>
<evidence type="ECO:0000256" key="2">
    <source>
        <dbReference type="PROSITE-ProRule" id="PRU00335"/>
    </source>
</evidence>
<accession>A0A0J1FNP3</accession>
<organism evidence="4 5">
    <name type="scientific">Desulfosporosinus acididurans</name>
    <dbReference type="NCBI Taxonomy" id="476652"/>
    <lineage>
        <taxon>Bacteria</taxon>
        <taxon>Bacillati</taxon>
        <taxon>Bacillota</taxon>
        <taxon>Clostridia</taxon>
        <taxon>Eubacteriales</taxon>
        <taxon>Desulfitobacteriaceae</taxon>
        <taxon>Desulfosporosinus</taxon>
    </lineage>
</organism>
<dbReference type="InterPro" id="IPR001647">
    <property type="entry name" value="HTH_TetR"/>
</dbReference>
<dbReference type="Pfam" id="PF00440">
    <property type="entry name" value="TetR_N"/>
    <property type="match status" value="1"/>
</dbReference>
<dbReference type="Proteomes" id="UP000036356">
    <property type="component" value="Unassembled WGS sequence"/>
</dbReference>
<dbReference type="AlphaFoldDB" id="A0A0J1FNP3"/>
<dbReference type="PANTHER" id="PTHR30055">
    <property type="entry name" value="HTH-TYPE TRANSCRIPTIONAL REGULATOR RUTR"/>
    <property type="match status" value="1"/>
</dbReference>
<dbReference type="InterPro" id="IPR009057">
    <property type="entry name" value="Homeodomain-like_sf"/>
</dbReference>
<evidence type="ECO:0000313" key="5">
    <source>
        <dbReference type="Proteomes" id="UP000036356"/>
    </source>
</evidence>
<sequence>MSENQRVRTKKTVEERRQDILEAALKVFSENGYKGATTAEIARQAGVAEGTIFRHFATKKELLTAVLEPKIVESLIVLDQEKRESSPEEFFRCFLKNRLELMQENADLFRLMFAEAQYHSEVREAMFHGILGPGIGLIKPWFDKGIAQGVFKPLPFIPTMRSFMGMAMFYGVFGFLFPNLSPEKTVDEAADHIAELFLHGLVRADS</sequence>
<dbReference type="EMBL" id="LDZY01000010">
    <property type="protein sequence ID" value="KLU65114.1"/>
    <property type="molecule type" value="Genomic_DNA"/>
</dbReference>
<dbReference type="PRINTS" id="PR00455">
    <property type="entry name" value="HTHTETR"/>
</dbReference>
<reference evidence="4 5" key="1">
    <citation type="submission" date="2015-06" db="EMBL/GenBank/DDBJ databases">
        <title>Draft genome of the moderately acidophilic sulfate reducer Candidatus Desulfosporosinus acididurans strain M1.</title>
        <authorList>
            <person name="Poehlein A."/>
            <person name="Petzsch P."/>
            <person name="Johnson B.D."/>
            <person name="Schloemann M."/>
            <person name="Daniel R."/>
            <person name="Muehling M."/>
        </authorList>
    </citation>
    <scope>NUCLEOTIDE SEQUENCE [LARGE SCALE GENOMIC DNA]</scope>
    <source>
        <strain evidence="4 5">M1</strain>
    </source>
</reference>
<gene>
    <name evidence="4" type="primary">srpR_2</name>
    <name evidence="4" type="ORF">DEAC_c30810</name>
</gene>
<dbReference type="PROSITE" id="PS50977">
    <property type="entry name" value="HTH_TETR_2"/>
    <property type="match status" value="1"/>
</dbReference>
<evidence type="ECO:0000256" key="1">
    <source>
        <dbReference type="ARBA" id="ARBA00023125"/>
    </source>
</evidence>
<dbReference type="PANTHER" id="PTHR30055:SF226">
    <property type="entry name" value="HTH-TYPE TRANSCRIPTIONAL REGULATOR PKSA"/>
    <property type="match status" value="1"/>
</dbReference>